<protein>
    <submittedName>
        <fullName evidence="13">Mitochondrial carrier domain-containing protein</fullName>
    </submittedName>
</protein>
<keyword evidence="7 12" id="KW-1133">Transmembrane helix</keyword>
<keyword evidence="6" id="KW-0999">Mitochondrion inner membrane</keyword>
<feature type="repeat" description="Solcar" evidence="10">
    <location>
        <begin position="234"/>
        <end position="322"/>
    </location>
</feature>
<feature type="repeat" description="Solcar" evidence="10">
    <location>
        <begin position="114"/>
        <end position="226"/>
    </location>
</feature>
<evidence type="ECO:0000256" key="7">
    <source>
        <dbReference type="ARBA" id="ARBA00022989"/>
    </source>
</evidence>
<keyword evidence="8" id="KW-0496">Mitochondrion</keyword>
<evidence type="ECO:0000256" key="5">
    <source>
        <dbReference type="ARBA" id="ARBA00022737"/>
    </source>
</evidence>
<organism evidence="13 14">
    <name type="scientific">Pterulicium gracile</name>
    <dbReference type="NCBI Taxonomy" id="1884261"/>
    <lineage>
        <taxon>Eukaryota</taxon>
        <taxon>Fungi</taxon>
        <taxon>Dikarya</taxon>
        <taxon>Basidiomycota</taxon>
        <taxon>Agaricomycotina</taxon>
        <taxon>Agaricomycetes</taxon>
        <taxon>Agaricomycetidae</taxon>
        <taxon>Agaricales</taxon>
        <taxon>Pleurotineae</taxon>
        <taxon>Pterulaceae</taxon>
        <taxon>Pterulicium</taxon>
    </lineage>
</organism>
<dbReference type="PRINTS" id="PR00926">
    <property type="entry name" value="MITOCARRIER"/>
</dbReference>
<feature type="transmembrane region" description="Helical" evidence="12">
    <location>
        <begin position="198"/>
        <end position="223"/>
    </location>
</feature>
<dbReference type="GO" id="GO:0055085">
    <property type="term" value="P:transmembrane transport"/>
    <property type="evidence" value="ECO:0007669"/>
    <property type="project" value="InterPro"/>
</dbReference>
<evidence type="ECO:0000256" key="4">
    <source>
        <dbReference type="ARBA" id="ARBA00022692"/>
    </source>
</evidence>
<reference evidence="13 14" key="1">
    <citation type="journal article" date="2019" name="Nat. Ecol. Evol.">
        <title>Megaphylogeny resolves global patterns of mushroom evolution.</title>
        <authorList>
            <person name="Varga T."/>
            <person name="Krizsan K."/>
            <person name="Foldi C."/>
            <person name="Dima B."/>
            <person name="Sanchez-Garcia M."/>
            <person name="Sanchez-Ramirez S."/>
            <person name="Szollosi G.J."/>
            <person name="Szarkandi J.G."/>
            <person name="Papp V."/>
            <person name="Albert L."/>
            <person name="Andreopoulos W."/>
            <person name="Angelini C."/>
            <person name="Antonin V."/>
            <person name="Barry K.W."/>
            <person name="Bougher N.L."/>
            <person name="Buchanan P."/>
            <person name="Buyck B."/>
            <person name="Bense V."/>
            <person name="Catcheside P."/>
            <person name="Chovatia M."/>
            <person name="Cooper J."/>
            <person name="Damon W."/>
            <person name="Desjardin D."/>
            <person name="Finy P."/>
            <person name="Geml J."/>
            <person name="Haridas S."/>
            <person name="Hughes K."/>
            <person name="Justo A."/>
            <person name="Karasinski D."/>
            <person name="Kautmanova I."/>
            <person name="Kiss B."/>
            <person name="Kocsube S."/>
            <person name="Kotiranta H."/>
            <person name="LaButti K.M."/>
            <person name="Lechner B.E."/>
            <person name="Liimatainen K."/>
            <person name="Lipzen A."/>
            <person name="Lukacs Z."/>
            <person name="Mihaltcheva S."/>
            <person name="Morgado L.N."/>
            <person name="Niskanen T."/>
            <person name="Noordeloos M.E."/>
            <person name="Ohm R.A."/>
            <person name="Ortiz-Santana B."/>
            <person name="Ovrebo C."/>
            <person name="Racz N."/>
            <person name="Riley R."/>
            <person name="Savchenko A."/>
            <person name="Shiryaev A."/>
            <person name="Soop K."/>
            <person name="Spirin V."/>
            <person name="Szebenyi C."/>
            <person name="Tomsovsky M."/>
            <person name="Tulloss R.E."/>
            <person name="Uehling J."/>
            <person name="Grigoriev I.V."/>
            <person name="Vagvolgyi C."/>
            <person name="Papp T."/>
            <person name="Martin F.M."/>
            <person name="Miettinen O."/>
            <person name="Hibbett D.S."/>
            <person name="Nagy L.G."/>
        </authorList>
    </citation>
    <scope>NUCLEOTIDE SEQUENCE [LARGE SCALE GENOMIC DNA]</scope>
    <source>
        <strain evidence="13 14">CBS 309.79</strain>
    </source>
</reference>
<dbReference type="InterPro" id="IPR002167">
    <property type="entry name" value="GDC-like"/>
</dbReference>
<dbReference type="PANTHER" id="PTHR24089">
    <property type="entry name" value="SOLUTE CARRIER FAMILY 25"/>
    <property type="match status" value="1"/>
</dbReference>
<evidence type="ECO:0000256" key="2">
    <source>
        <dbReference type="ARBA" id="ARBA00006375"/>
    </source>
</evidence>
<dbReference type="SUPFAM" id="SSF103506">
    <property type="entry name" value="Mitochondrial carrier"/>
    <property type="match status" value="1"/>
</dbReference>
<feature type="transmembrane region" description="Helical" evidence="12">
    <location>
        <begin position="294"/>
        <end position="316"/>
    </location>
</feature>
<feature type="repeat" description="Solcar" evidence="10">
    <location>
        <begin position="15"/>
        <end position="106"/>
    </location>
</feature>
<dbReference type="GO" id="GO:0005743">
    <property type="term" value="C:mitochondrial inner membrane"/>
    <property type="evidence" value="ECO:0007669"/>
    <property type="project" value="UniProtKB-SubCell"/>
</dbReference>
<sequence length="325" mass="36262">MSPNESSNRDKQSLHYIVRSGLAGGFAGCVAKTAVAPLDRVKILFQASNPEFQKYAGRWSGVFRAGADIYRDAGVRGLMQGHSATLLRIFPYAAIKFMAYDQIEHILMPRREDQTNGRRFLAGSLSGITSVFCTYPLDLIRVRMAVHTKSSKTSLSSKPPTFRQSFSEIYHERALPTAAPVEALSSKTLFDRIPILKFYRGFTVTVVGMVPYAGISFLCWGYLRAKLIPPDRRASTLQDLGFGAISGAIAQTSSYPFEIVRRRMQVGGLRHPERWAGWRETVQAVYQTGGLRGFYVGLSIGYLKIVPMTAISYALWQWGKRVLDV</sequence>
<evidence type="ECO:0000313" key="13">
    <source>
        <dbReference type="EMBL" id="TFL04605.1"/>
    </source>
</evidence>
<dbReference type="OrthoDB" id="270584at2759"/>
<dbReference type="AlphaFoldDB" id="A0A5C3QRJ6"/>
<dbReference type="PRINTS" id="PR00928">
    <property type="entry name" value="GRAVESDC"/>
</dbReference>
<dbReference type="InterPro" id="IPR002067">
    <property type="entry name" value="MCP"/>
</dbReference>
<evidence type="ECO:0000256" key="12">
    <source>
        <dbReference type="SAM" id="Phobius"/>
    </source>
</evidence>
<evidence type="ECO:0000256" key="8">
    <source>
        <dbReference type="ARBA" id="ARBA00023128"/>
    </source>
</evidence>
<keyword evidence="5" id="KW-0677">Repeat</keyword>
<comment type="similarity">
    <text evidence="2 11">Belongs to the mitochondrial carrier (TC 2.A.29) family.</text>
</comment>
<dbReference type="STRING" id="1884261.A0A5C3QRJ6"/>
<keyword evidence="4 10" id="KW-0812">Transmembrane</keyword>
<name>A0A5C3QRJ6_9AGAR</name>
<keyword evidence="9 10" id="KW-0472">Membrane</keyword>
<evidence type="ECO:0000256" key="11">
    <source>
        <dbReference type="RuleBase" id="RU000488"/>
    </source>
</evidence>
<evidence type="ECO:0000256" key="1">
    <source>
        <dbReference type="ARBA" id="ARBA00004448"/>
    </source>
</evidence>
<comment type="subcellular location">
    <subcellularLocation>
        <location evidence="1">Mitochondrion inner membrane</location>
        <topology evidence="1">Multi-pass membrane protein</topology>
    </subcellularLocation>
</comment>
<evidence type="ECO:0000256" key="10">
    <source>
        <dbReference type="PROSITE-ProRule" id="PRU00282"/>
    </source>
</evidence>
<dbReference type="InterPro" id="IPR018108">
    <property type="entry name" value="MCP_transmembrane"/>
</dbReference>
<gene>
    <name evidence="13" type="ORF">BDV98DRAFT_502513</name>
</gene>
<keyword evidence="3 11" id="KW-0813">Transport</keyword>
<dbReference type="Pfam" id="PF00153">
    <property type="entry name" value="Mito_carr"/>
    <property type="match status" value="3"/>
</dbReference>
<dbReference type="Proteomes" id="UP000305067">
    <property type="component" value="Unassembled WGS sequence"/>
</dbReference>
<dbReference type="PROSITE" id="PS50920">
    <property type="entry name" value="SOLCAR"/>
    <property type="match status" value="3"/>
</dbReference>
<proteinExistence type="inferred from homology"/>
<evidence type="ECO:0000313" key="14">
    <source>
        <dbReference type="Proteomes" id="UP000305067"/>
    </source>
</evidence>
<dbReference type="EMBL" id="ML178818">
    <property type="protein sequence ID" value="TFL04605.1"/>
    <property type="molecule type" value="Genomic_DNA"/>
</dbReference>
<dbReference type="InterPro" id="IPR023395">
    <property type="entry name" value="MCP_dom_sf"/>
</dbReference>
<accession>A0A5C3QRJ6</accession>
<keyword evidence="14" id="KW-1185">Reference proteome</keyword>
<evidence type="ECO:0000256" key="6">
    <source>
        <dbReference type="ARBA" id="ARBA00022792"/>
    </source>
</evidence>
<dbReference type="Gene3D" id="1.50.40.10">
    <property type="entry name" value="Mitochondrial carrier domain"/>
    <property type="match status" value="1"/>
</dbReference>
<feature type="transmembrane region" description="Helical" evidence="12">
    <location>
        <begin position="120"/>
        <end position="137"/>
    </location>
</feature>
<evidence type="ECO:0000256" key="9">
    <source>
        <dbReference type="ARBA" id="ARBA00023136"/>
    </source>
</evidence>
<evidence type="ECO:0000256" key="3">
    <source>
        <dbReference type="ARBA" id="ARBA00022448"/>
    </source>
</evidence>